<evidence type="ECO:0000313" key="2">
    <source>
        <dbReference type="Proteomes" id="UP000661163"/>
    </source>
</evidence>
<dbReference type="Proteomes" id="UP000661163">
    <property type="component" value="Unassembled WGS sequence"/>
</dbReference>
<reference evidence="1 2" key="1">
    <citation type="submission" date="2019-12" db="EMBL/GenBank/DDBJ databases">
        <title>Rhizobium genotypes associated with high levels of biological nitrogen fixation by grain legumes in a temperate-maritime cropping system.</title>
        <authorList>
            <person name="Maluk M."/>
            <person name="Francesc Ferrando Molina F."/>
            <person name="Lopez Del Egido L."/>
            <person name="Lafos M."/>
            <person name="Langarica-Fuentes A."/>
            <person name="Gebre Yohannes G."/>
            <person name="Young M.W."/>
            <person name="Martin P."/>
            <person name="Gantlett R."/>
            <person name="Kenicer G."/>
            <person name="Hawes C."/>
            <person name="Begg G.S."/>
            <person name="Quilliam R.S."/>
            <person name="Squire G.R."/>
            <person name="Poole P.S."/>
            <person name="Young P.W."/>
            <person name="Iannetta P.M."/>
            <person name="James E.K."/>
        </authorList>
    </citation>
    <scope>NUCLEOTIDE SEQUENCE [LARGE SCALE GENOMIC DNA]</scope>
    <source>
        <strain evidence="1 2">JHI985</strain>
    </source>
</reference>
<dbReference type="AlphaFoldDB" id="A0AAE5C5V6"/>
<evidence type="ECO:0000313" key="1">
    <source>
        <dbReference type="EMBL" id="NEI52889.1"/>
    </source>
</evidence>
<comment type="caution">
    <text evidence="1">The sequence shown here is derived from an EMBL/GenBank/DDBJ whole genome shotgun (WGS) entry which is preliminary data.</text>
</comment>
<organism evidence="1 2">
    <name type="scientific">Rhizobium ruizarguesonis</name>
    <dbReference type="NCBI Taxonomy" id="2081791"/>
    <lineage>
        <taxon>Bacteria</taxon>
        <taxon>Pseudomonadati</taxon>
        <taxon>Pseudomonadota</taxon>
        <taxon>Alphaproteobacteria</taxon>
        <taxon>Hyphomicrobiales</taxon>
        <taxon>Rhizobiaceae</taxon>
        <taxon>Rhizobium/Agrobacterium group</taxon>
        <taxon>Rhizobium</taxon>
    </lineage>
</organism>
<accession>A0AAE5C5V6</accession>
<proteinExistence type="predicted"/>
<sequence>MLTNIHRTTPKSMTRCRRHAIVASSRQRGEKRMSANGPNDDWPSAAIEFLKESLPVASQSPLKWSDDSMTAYQFGCDALVALGQAERFGPGALAKDCPTLPETLPRWDDICVTVLGLAHVRFLRVAAPTPPGRYQPVRTAPDANIAAYKTANAAQASTDILPLLASLGLAENGQWTQASETIHWRDGDGWKPSHLHDVRFMEAVKIACETMPDDINDEMDRLVTITDDDVEKSVILSRKVRDINYANAKRRAQDVAPPEVLPPDIELARGRAGVEHNRSDKLDWMFYRRWRLSDGWLSGEESERALEIFHDPLAQNMRRAVIRERYDGLVMAELGWKPPDKSSAS</sequence>
<protein>
    <submittedName>
        <fullName evidence="1">Uncharacterized protein</fullName>
    </submittedName>
</protein>
<name>A0AAE5C5V6_9HYPH</name>
<dbReference type="EMBL" id="WUFC01000051">
    <property type="protein sequence ID" value="NEI52889.1"/>
    <property type="molecule type" value="Genomic_DNA"/>
</dbReference>
<gene>
    <name evidence="1" type="ORF">GR217_35425</name>
</gene>